<dbReference type="InterPro" id="IPR015797">
    <property type="entry name" value="NUDIX_hydrolase-like_dom_sf"/>
</dbReference>
<comment type="caution">
    <text evidence="2">The sequence shown here is derived from an EMBL/GenBank/DDBJ whole genome shotgun (WGS) entry which is preliminary data.</text>
</comment>
<feature type="domain" description="Nudix hydrolase" evidence="1">
    <location>
        <begin position="2"/>
        <end position="141"/>
    </location>
</feature>
<evidence type="ECO:0000313" key="2">
    <source>
        <dbReference type="EMBL" id="MYM26410.1"/>
    </source>
</evidence>
<sequence length="146" mass="16403">MEILTACGTLVYSKRGELLICHISGNDSWDIPMGFRKRGESALLAARRSLYEHVGILVDEKSFNFFGDIGFGSTSKLILHVLRAPNDFVDLANHILTVNYVPNILAEGQLEFIDGIRWVKESDVNEFCTPWVARRLLGFSWSAALE</sequence>
<gene>
    <name evidence="2" type="ORF">GTP46_27665</name>
</gene>
<dbReference type="GO" id="GO:0003824">
    <property type="term" value="F:catalytic activity"/>
    <property type="evidence" value="ECO:0007669"/>
    <property type="project" value="UniProtKB-ARBA"/>
</dbReference>
<evidence type="ECO:0000259" key="1">
    <source>
        <dbReference type="PROSITE" id="PS51462"/>
    </source>
</evidence>
<reference evidence="2 3" key="1">
    <citation type="submission" date="2019-12" db="EMBL/GenBank/DDBJ databases">
        <title>Novel species isolated from a subtropical stream in China.</title>
        <authorList>
            <person name="Lu H."/>
        </authorList>
    </citation>
    <scope>NUCLEOTIDE SEQUENCE [LARGE SCALE GENOMIC DNA]</scope>
    <source>
        <strain evidence="2 3">FT135W</strain>
    </source>
</reference>
<keyword evidence="3" id="KW-1185">Reference proteome</keyword>
<dbReference type="Gene3D" id="3.90.79.10">
    <property type="entry name" value="Nucleoside Triphosphate Pyrophosphohydrolase"/>
    <property type="match status" value="1"/>
</dbReference>
<dbReference type="PROSITE" id="PS51462">
    <property type="entry name" value="NUDIX"/>
    <property type="match status" value="1"/>
</dbReference>
<dbReference type="InterPro" id="IPR000086">
    <property type="entry name" value="NUDIX_hydrolase_dom"/>
</dbReference>
<dbReference type="SUPFAM" id="SSF55811">
    <property type="entry name" value="Nudix"/>
    <property type="match status" value="1"/>
</dbReference>
<accession>A0A6L8KH98</accession>
<evidence type="ECO:0000313" key="3">
    <source>
        <dbReference type="Proteomes" id="UP000479335"/>
    </source>
</evidence>
<proteinExistence type="predicted"/>
<protein>
    <submittedName>
        <fullName evidence="2">NUDIX domain-containing protein</fullName>
    </submittedName>
</protein>
<dbReference type="Pfam" id="PF00293">
    <property type="entry name" value="NUDIX"/>
    <property type="match status" value="1"/>
</dbReference>
<organism evidence="2 3">
    <name type="scientific">Duganella flavida</name>
    <dbReference type="NCBI Taxonomy" id="2692175"/>
    <lineage>
        <taxon>Bacteria</taxon>
        <taxon>Pseudomonadati</taxon>
        <taxon>Pseudomonadota</taxon>
        <taxon>Betaproteobacteria</taxon>
        <taxon>Burkholderiales</taxon>
        <taxon>Oxalobacteraceae</taxon>
        <taxon>Telluria group</taxon>
        <taxon>Duganella</taxon>
    </lineage>
</organism>
<dbReference type="EMBL" id="WWCN01000026">
    <property type="protein sequence ID" value="MYM26410.1"/>
    <property type="molecule type" value="Genomic_DNA"/>
</dbReference>
<dbReference type="RefSeq" id="WP_161009844.1">
    <property type="nucleotide sequence ID" value="NZ_WWCN01000026.1"/>
</dbReference>
<dbReference type="AlphaFoldDB" id="A0A6L8KH98"/>
<name>A0A6L8KH98_9BURK</name>
<dbReference type="Proteomes" id="UP000479335">
    <property type="component" value="Unassembled WGS sequence"/>
</dbReference>